<dbReference type="PATRIC" id="fig|1219045.3.peg.2076"/>
<evidence type="ECO:0000313" key="3">
    <source>
        <dbReference type="EMBL" id="KFG90231.1"/>
    </source>
</evidence>
<gene>
    <name evidence="2" type="ORF">BV98_002032</name>
    <name evidence="3" type="ORF">BV98_002037</name>
</gene>
<feature type="region of interest" description="Disordered" evidence="1">
    <location>
        <begin position="176"/>
        <end position="202"/>
    </location>
</feature>
<name>A0A086PA13_SPHHM</name>
<evidence type="ECO:0000313" key="4">
    <source>
        <dbReference type="Proteomes" id="UP000024284"/>
    </source>
</evidence>
<evidence type="ECO:0000313" key="2">
    <source>
        <dbReference type="EMBL" id="KFG90227.1"/>
    </source>
</evidence>
<organism evidence="3 4">
    <name type="scientific">Sphingobium herbicidovorans (strain ATCC 700291 / DSM 11019 / CCUG 56400 / KCTC 2939 / LMG 18315 / NBRC 16415 / MH)</name>
    <name type="common">Sphingomonas herbicidovorans</name>
    <dbReference type="NCBI Taxonomy" id="1219045"/>
    <lineage>
        <taxon>Bacteria</taxon>
        <taxon>Pseudomonadati</taxon>
        <taxon>Pseudomonadota</taxon>
        <taxon>Alphaproteobacteria</taxon>
        <taxon>Sphingomonadales</taxon>
        <taxon>Sphingomonadaceae</taxon>
        <taxon>Sphingobium</taxon>
    </lineage>
</organism>
<comment type="caution">
    <text evidence="3">The sequence shown here is derived from an EMBL/GenBank/DDBJ whole genome shotgun (WGS) entry which is preliminary data.</text>
</comment>
<reference evidence="3 4" key="1">
    <citation type="submission" date="2014-08" db="EMBL/GenBank/DDBJ databases">
        <title>Draft genome sequences of Sphingobium herbicidovorans.</title>
        <authorList>
            <person name="Gan H.M."/>
            <person name="Gan H.Y."/>
            <person name="Savka M.A."/>
        </authorList>
    </citation>
    <scope>NUCLEOTIDE SEQUENCE [LARGE SCALE GENOMIC DNA]</scope>
    <source>
        <strain evidence="3 4">NBRC 16415</strain>
    </source>
</reference>
<dbReference type="EMBL" id="JFZA02000014">
    <property type="protein sequence ID" value="KFG90231.1"/>
    <property type="molecule type" value="Genomic_DNA"/>
</dbReference>
<sequence length="313" mass="34190">MAPMSDENEKPKRFRSPPYPMFDLGKAVERAKEVYSKANAHAAGVQVLAEAWGMKSVDGKVWRTAASLIQYGLMQDSGTGKNRKFQITDAAKRIILDTSPDSQRRQEAIQNAALGPMIHRELWDRYNVASGLSDTVIRTHLTIDREEGGEAPYSPAAADEVIATYRATIAYAGLEDSTKVSPQQEDKADENEPGVTPAPRVPNVKVGDFVQWESGGVIQFEARKVDWVSEDGSHLRVFGSPAGIPMSEVELVDAPHATQKRDIAKPSAKGGKLNVTAYVDGGRLQLTADVGPDEIADLKDMLAKYEEILKLLS</sequence>
<protein>
    <submittedName>
        <fullName evidence="3">Uncharacterized protein</fullName>
    </submittedName>
</protein>
<dbReference type="Proteomes" id="UP000024284">
    <property type="component" value="Unassembled WGS sequence"/>
</dbReference>
<dbReference type="eggNOG" id="ENOG50348UD">
    <property type="taxonomic scope" value="Bacteria"/>
</dbReference>
<proteinExistence type="predicted"/>
<keyword evidence="4" id="KW-1185">Reference proteome</keyword>
<dbReference type="AlphaFoldDB" id="A0A086PA13"/>
<dbReference type="EMBL" id="JFZA02000014">
    <property type="protein sequence ID" value="KFG90227.1"/>
    <property type="molecule type" value="Genomic_DNA"/>
</dbReference>
<accession>A0A086PA13</accession>
<evidence type="ECO:0000256" key="1">
    <source>
        <dbReference type="SAM" id="MobiDB-lite"/>
    </source>
</evidence>